<comment type="caution">
    <text evidence="2">The sequence shown here is derived from an EMBL/GenBank/DDBJ whole genome shotgun (WGS) entry which is preliminary data.</text>
</comment>
<feature type="transmembrane region" description="Helical" evidence="1">
    <location>
        <begin position="108"/>
        <end position="127"/>
    </location>
</feature>
<dbReference type="AlphaFoldDB" id="A0A8K0G8J5"/>
<gene>
    <name evidence="2" type="ORF">ILUMI_10585</name>
</gene>
<dbReference type="EMBL" id="VTPC01005796">
    <property type="protein sequence ID" value="KAF2895590.1"/>
    <property type="molecule type" value="Genomic_DNA"/>
</dbReference>
<keyword evidence="1" id="KW-0812">Transmembrane</keyword>
<keyword evidence="1" id="KW-0472">Membrane</keyword>
<name>A0A8K0G8J5_IGNLU</name>
<evidence type="ECO:0000256" key="1">
    <source>
        <dbReference type="SAM" id="Phobius"/>
    </source>
</evidence>
<dbReference type="OrthoDB" id="10069532at2759"/>
<sequence>MGGFNANFKMTLQSYAASTLFNVVQKLFKFFLKFVYLQCYRLAKKLFVGVEFEDGAVALVNATWLTPRKKEIQWPPYKTQFEYNKALLKAEVYVTYFVHFLPMFLRYYILYTCTFYLFCNFFLNCLFSY</sequence>
<keyword evidence="1" id="KW-1133">Transmembrane helix</keyword>
<protein>
    <submittedName>
        <fullName evidence="2">Uncharacterized protein</fullName>
    </submittedName>
</protein>
<reference evidence="2" key="1">
    <citation type="submission" date="2019-08" db="EMBL/GenBank/DDBJ databases">
        <title>The genome of the North American firefly Photinus pyralis.</title>
        <authorList>
            <consortium name="Photinus pyralis genome working group"/>
            <person name="Fallon T.R."/>
            <person name="Sander Lower S.E."/>
            <person name="Weng J.-K."/>
        </authorList>
    </citation>
    <scope>NUCLEOTIDE SEQUENCE</scope>
    <source>
        <strain evidence="2">TRF0915ILg1</strain>
        <tissue evidence="2">Whole body</tissue>
    </source>
</reference>
<organism evidence="2 3">
    <name type="scientific">Ignelater luminosus</name>
    <name type="common">Cucubano</name>
    <name type="synonym">Pyrophorus luminosus</name>
    <dbReference type="NCBI Taxonomy" id="2038154"/>
    <lineage>
        <taxon>Eukaryota</taxon>
        <taxon>Metazoa</taxon>
        <taxon>Ecdysozoa</taxon>
        <taxon>Arthropoda</taxon>
        <taxon>Hexapoda</taxon>
        <taxon>Insecta</taxon>
        <taxon>Pterygota</taxon>
        <taxon>Neoptera</taxon>
        <taxon>Endopterygota</taxon>
        <taxon>Coleoptera</taxon>
        <taxon>Polyphaga</taxon>
        <taxon>Elateriformia</taxon>
        <taxon>Elateroidea</taxon>
        <taxon>Elateridae</taxon>
        <taxon>Agrypninae</taxon>
        <taxon>Pyrophorini</taxon>
        <taxon>Ignelater</taxon>
    </lineage>
</organism>
<accession>A0A8K0G8J5</accession>
<dbReference type="Proteomes" id="UP000801492">
    <property type="component" value="Unassembled WGS sequence"/>
</dbReference>
<evidence type="ECO:0000313" key="3">
    <source>
        <dbReference type="Proteomes" id="UP000801492"/>
    </source>
</evidence>
<keyword evidence="3" id="KW-1185">Reference proteome</keyword>
<evidence type="ECO:0000313" key="2">
    <source>
        <dbReference type="EMBL" id="KAF2895590.1"/>
    </source>
</evidence>
<proteinExistence type="predicted"/>